<keyword evidence="4" id="KW-1185">Reference proteome</keyword>
<protein>
    <submittedName>
        <fullName evidence="3">TolC family protein</fullName>
    </submittedName>
</protein>
<gene>
    <name evidence="3" type="ORF">QTA56_08135</name>
</gene>
<comment type="similarity">
    <text evidence="1">Belongs to the outer membrane factor (OMF) (TC 1.B.17) family.</text>
</comment>
<accession>A0ABT7WNH1</accession>
<organism evidence="3 4">
    <name type="scientific">Acinetobacter thutiue</name>
    <dbReference type="NCBI Taxonomy" id="2998078"/>
    <lineage>
        <taxon>Bacteria</taxon>
        <taxon>Pseudomonadati</taxon>
        <taxon>Pseudomonadota</taxon>
        <taxon>Gammaproteobacteria</taxon>
        <taxon>Moraxellales</taxon>
        <taxon>Moraxellaceae</taxon>
        <taxon>Acinetobacter</taxon>
    </lineage>
</organism>
<comment type="caution">
    <text evidence="3">The sequence shown here is derived from an EMBL/GenBank/DDBJ whole genome shotgun (WGS) entry which is preliminary data.</text>
</comment>
<dbReference type="InterPro" id="IPR010131">
    <property type="entry name" value="MdtP/NodT-like"/>
</dbReference>
<evidence type="ECO:0000256" key="2">
    <source>
        <dbReference type="SAM" id="SignalP"/>
    </source>
</evidence>
<keyword evidence="2" id="KW-0732">Signal</keyword>
<dbReference type="SUPFAM" id="SSF56954">
    <property type="entry name" value="Outer membrane efflux proteins (OEP)"/>
    <property type="match status" value="1"/>
</dbReference>
<feature type="signal peptide" evidence="2">
    <location>
        <begin position="1"/>
        <end position="22"/>
    </location>
</feature>
<feature type="chain" id="PRO_5046705556" evidence="2">
    <location>
        <begin position="23"/>
        <end position="405"/>
    </location>
</feature>
<evidence type="ECO:0000256" key="1">
    <source>
        <dbReference type="ARBA" id="ARBA00007613"/>
    </source>
</evidence>
<proteinExistence type="inferred from homology"/>
<reference evidence="3" key="1">
    <citation type="submission" date="2023-06" db="EMBL/GenBank/DDBJ databases">
        <title>Two novel species of Acinetobacter isolated from motorbike repairing workshop in Vietnam.</title>
        <authorList>
            <person name="Le N.T.T."/>
        </authorList>
    </citation>
    <scope>NUCLEOTIDE SEQUENCE</scope>
    <source>
        <strain evidence="3">VNH17</strain>
    </source>
</reference>
<sequence>MSKIYQIFLTCGLVVTAAPAFAKQDYARLQQQVLANDAILQSLQQSQSAYDVNQQYAGRLNNPTFNVELDNLGNSKLKELDGPTTMIGLSQDIPLNNKLHLRKQLAGFQGSNNQFEIVKRQAELKSELRTCLSNWYVATQRAEIFSTESNLYKRQVNVLTEKLKYGRVIPSDVQLSSALSAESALRYQNELKKIQYQKNLCSKYLPDLPNQAIEVPLDSNFSNRVSLLEQESVLKTQLAKTQLELAKKEAVPDITLGVGVRNYQETSDKVFLVSTSIPLAVFNRNKGNIAIAQATQANAETQSVWANRNAKIELENKSVEISNLIDAIKQYDSTVLPAANESLRIAELGYQAGKISLLEFNSNKQIWLDKQLARYDLWLALQNQIAEIEKNYVTNLEQEYGEQHE</sequence>
<dbReference type="EMBL" id="JAUDZE010000002">
    <property type="protein sequence ID" value="MDN0014204.1"/>
    <property type="molecule type" value="Genomic_DNA"/>
</dbReference>
<name>A0ABT7WNH1_9GAMM</name>
<evidence type="ECO:0000313" key="3">
    <source>
        <dbReference type="EMBL" id="MDN0014204.1"/>
    </source>
</evidence>
<dbReference type="PANTHER" id="PTHR30203:SF24">
    <property type="entry name" value="BLR4935 PROTEIN"/>
    <property type="match status" value="1"/>
</dbReference>
<dbReference type="InterPro" id="IPR003423">
    <property type="entry name" value="OMP_efflux"/>
</dbReference>
<dbReference type="Pfam" id="PF02321">
    <property type="entry name" value="OEP"/>
    <property type="match status" value="1"/>
</dbReference>
<dbReference type="Proteomes" id="UP001168524">
    <property type="component" value="Unassembled WGS sequence"/>
</dbReference>
<dbReference type="RefSeq" id="WP_125316980.1">
    <property type="nucleotide sequence ID" value="NZ_JAPQKF010000002.1"/>
</dbReference>
<evidence type="ECO:0000313" key="4">
    <source>
        <dbReference type="Proteomes" id="UP001168524"/>
    </source>
</evidence>
<dbReference type="PANTHER" id="PTHR30203">
    <property type="entry name" value="OUTER MEMBRANE CATION EFFLUX PROTEIN"/>
    <property type="match status" value="1"/>
</dbReference>
<dbReference type="Gene3D" id="1.20.1600.10">
    <property type="entry name" value="Outer membrane efflux proteins (OEP)"/>
    <property type="match status" value="1"/>
</dbReference>